<name>A0ACC2SZH6_9FUNG</name>
<reference evidence="1" key="1">
    <citation type="submission" date="2022-04" db="EMBL/GenBank/DDBJ databases">
        <title>Genome of the entomopathogenic fungus Entomophthora muscae.</title>
        <authorList>
            <person name="Elya C."/>
            <person name="Lovett B.R."/>
            <person name="Lee E."/>
            <person name="Macias A.M."/>
            <person name="Hajek A.E."/>
            <person name="De Bivort B.L."/>
            <person name="Kasson M.T."/>
            <person name="De Fine Licht H.H."/>
            <person name="Stajich J.E."/>
        </authorList>
    </citation>
    <scope>NUCLEOTIDE SEQUENCE</scope>
    <source>
        <strain evidence="1">Berkeley</strain>
    </source>
</reference>
<evidence type="ECO:0000313" key="2">
    <source>
        <dbReference type="Proteomes" id="UP001165960"/>
    </source>
</evidence>
<keyword evidence="2" id="KW-1185">Reference proteome</keyword>
<evidence type="ECO:0000313" key="1">
    <source>
        <dbReference type="EMBL" id="KAJ9067680.1"/>
    </source>
</evidence>
<proteinExistence type="predicted"/>
<dbReference type="EMBL" id="QTSX02003910">
    <property type="protein sequence ID" value="KAJ9067680.1"/>
    <property type="molecule type" value="Genomic_DNA"/>
</dbReference>
<comment type="caution">
    <text evidence="1">The sequence shown here is derived from an EMBL/GenBank/DDBJ whole genome shotgun (WGS) entry which is preliminary data.</text>
</comment>
<accession>A0ACC2SZH6</accession>
<organism evidence="1 2">
    <name type="scientific">Entomophthora muscae</name>
    <dbReference type="NCBI Taxonomy" id="34485"/>
    <lineage>
        <taxon>Eukaryota</taxon>
        <taxon>Fungi</taxon>
        <taxon>Fungi incertae sedis</taxon>
        <taxon>Zoopagomycota</taxon>
        <taxon>Entomophthoromycotina</taxon>
        <taxon>Entomophthoromycetes</taxon>
        <taxon>Entomophthorales</taxon>
        <taxon>Entomophthoraceae</taxon>
        <taxon>Entomophthora</taxon>
    </lineage>
</organism>
<dbReference type="Proteomes" id="UP001165960">
    <property type="component" value="Unassembled WGS sequence"/>
</dbReference>
<protein>
    <submittedName>
        <fullName evidence="1">Uncharacterized protein</fullName>
    </submittedName>
</protein>
<gene>
    <name evidence="1" type="ORF">DSO57_1036666</name>
</gene>
<sequence length="117" mass="13499">MVENSSKKAKVQKEELKGSDYNNFRLMRAIKENHGLPINQVIMGFNSKQLSSVEKMKEGSYASEVDMKDLSNLVMSVSGSQINIYDNEHYGDHLDLMCHFNYSSRRFQRGIYNLLLD</sequence>